<evidence type="ECO:0000256" key="3">
    <source>
        <dbReference type="ARBA" id="ARBA00022457"/>
    </source>
</evidence>
<sequence>MKVAVGVIFNKNKEILITRRPLEASHGGYWEFPGGKLMQNEEADSALLREIKEEIGIIISDYCFLTEVFHQYDDKLVHLLVYKITAFTGKPQCLEGQLAMRWVSLSELKSLKFPEANHKIISLIDLK</sequence>
<evidence type="ECO:0000313" key="22">
    <source>
        <dbReference type="Proteomes" id="UP000054761"/>
    </source>
</evidence>
<evidence type="ECO:0000256" key="17">
    <source>
        <dbReference type="PIRSR" id="PIRSR603561-1"/>
    </source>
</evidence>
<dbReference type="InterPro" id="IPR020476">
    <property type="entry name" value="Nudix_hydrolase"/>
</dbReference>
<dbReference type="InterPro" id="IPR003561">
    <property type="entry name" value="Mutator_MutT"/>
</dbReference>
<keyword evidence="6" id="KW-0227">DNA damage</keyword>
<evidence type="ECO:0000256" key="8">
    <source>
        <dbReference type="ARBA" id="ARBA00022842"/>
    </source>
</evidence>
<evidence type="ECO:0000313" key="21">
    <source>
        <dbReference type="EMBL" id="QBR85348.1"/>
    </source>
</evidence>
<evidence type="ECO:0000256" key="12">
    <source>
        <dbReference type="ARBA" id="ARBA00038905"/>
    </source>
</evidence>
<evidence type="ECO:0000256" key="10">
    <source>
        <dbReference type="ARBA" id="ARBA00035861"/>
    </source>
</evidence>
<comment type="catalytic activity">
    <reaction evidence="11">
        <text>8-oxo-GTP + H2O = 8-oxo-GMP + diphosphate + H(+)</text>
        <dbReference type="Rhea" id="RHEA:67616"/>
        <dbReference type="ChEBI" id="CHEBI:15377"/>
        <dbReference type="ChEBI" id="CHEBI:15378"/>
        <dbReference type="ChEBI" id="CHEBI:33019"/>
        <dbReference type="ChEBI" id="CHEBI:143553"/>
        <dbReference type="ChEBI" id="CHEBI:145694"/>
    </reaction>
</comment>
<keyword evidence="3" id="KW-0515">Mutator protein</keyword>
<evidence type="ECO:0000256" key="9">
    <source>
        <dbReference type="ARBA" id="ARBA00023204"/>
    </source>
</evidence>
<evidence type="ECO:0000256" key="6">
    <source>
        <dbReference type="ARBA" id="ARBA00022763"/>
    </source>
</evidence>
<evidence type="ECO:0000256" key="1">
    <source>
        <dbReference type="ARBA" id="ARBA00001946"/>
    </source>
</evidence>
<evidence type="ECO:0000256" key="11">
    <source>
        <dbReference type="ARBA" id="ARBA00036904"/>
    </source>
</evidence>
<organism evidence="20 22">
    <name type="scientific">Legionella israelensis</name>
    <dbReference type="NCBI Taxonomy" id="454"/>
    <lineage>
        <taxon>Bacteria</taxon>
        <taxon>Pseudomonadati</taxon>
        <taxon>Pseudomonadota</taxon>
        <taxon>Gammaproteobacteria</taxon>
        <taxon>Legionellales</taxon>
        <taxon>Legionellaceae</taxon>
        <taxon>Legionella</taxon>
    </lineage>
</organism>
<evidence type="ECO:0000256" key="7">
    <source>
        <dbReference type="ARBA" id="ARBA00022801"/>
    </source>
</evidence>
<evidence type="ECO:0000256" key="15">
    <source>
        <dbReference type="ARBA" id="ARBA00041979"/>
    </source>
</evidence>
<reference evidence="20 22" key="1">
    <citation type="submission" date="2015-11" db="EMBL/GenBank/DDBJ databases">
        <title>Genomic analysis of 38 Legionella species identifies large and diverse effector repertoires.</title>
        <authorList>
            <person name="Burstein D."/>
            <person name="Amaro F."/>
            <person name="Zusman T."/>
            <person name="Lifshitz Z."/>
            <person name="Cohen O."/>
            <person name="Gilbert J.A."/>
            <person name="Pupko T."/>
            <person name="Shuman H.A."/>
            <person name="Segal G."/>
        </authorList>
    </citation>
    <scope>NUCLEOTIDE SEQUENCE [LARGE SCALE GENOMIC DNA]</scope>
    <source>
        <strain evidence="20 22">Bercovier 4</strain>
    </source>
</reference>
<keyword evidence="8 18" id="KW-0460">Magnesium</keyword>
<dbReference type="NCBIfam" id="TIGR00586">
    <property type="entry name" value="mutt"/>
    <property type="match status" value="1"/>
</dbReference>
<dbReference type="OrthoDB" id="9810648at2"/>
<evidence type="ECO:0000256" key="13">
    <source>
        <dbReference type="ARBA" id="ARBA00040794"/>
    </source>
</evidence>
<name>A0A0W0VN15_9GAMM</name>
<evidence type="ECO:0000313" key="23">
    <source>
        <dbReference type="Proteomes" id="UP000295517"/>
    </source>
</evidence>
<evidence type="ECO:0000256" key="18">
    <source>
        <dbReference type="PIRSR" id="PIRSR603561-2"/>
    </source>
</evidence>
<comment type="cofactor">
    <cofactor evidence="1 18">
        <name>Mg(2+)</name>
        <dbReference type="ChEBI" id="CHEBI:18420"/>
    </cofactor>
</comment>
<comment type="catalytic activity">
    <reaction evidence="10">
        <text>8-oxo-dGTP + H2O = 8-oxo-dGMP + diphosphate + H(+)</text>
        <dbReference type="Rhea" id="RHEA:31575"/>
        <dbReference type="ChEBI" id="CHEBI:15377"/>
        <dbReference type="ChEBI" id="CHEBI:15378"/>
        <dbReference type="ChEBI" id="CHEBI:33019"/>
        <dbReference type="ChEBI" id="CHEBI:63224"/>
        <dbReference type="ChEBI" id="CHEBI:77896"/>
        <dbReference type="EC" id="3.6.1.55"/>
    </reaction>
</comment>
<evidence type="ECO:0000256" key="14">
    <source>
        <dbReference type="ARBA" id="ARBA00041592"/>
    </source>
</evidence>
<dbReference type="PATRIC" id="fig|454.4.peg.1716"/>
<gene>
    <name evidence="20" type="primary">mutT</name>
    <name evidence="21" type="ORF">E3983_07405</name>
    <name evidence="20" type="ORF">Lisr_1575</name>
</gene>
<dbReference type="GO" id="GO:0035539">
    <property type="term" value="F:8-oxo-7,8-dihydrodeoxyguanosine triphosphate pyrophosphatase activity"/>
    <property type="evidence" value="ECO:0007669"/>
    <property type="project" value="UniProtKB-EC"/>
</dbReference>
<dbReference type="EMBL" id="CP038254">
    <property type="protein sequence ID" value="QBR85348.1"/>
    <property type="molecule type" value="Genomic_DNA"/>
</dbReference>
<accession>A0A0W0VN15</accession>
<feature type="binding site" evidence="17">
    <location>
        <position position="117"/>
    </location>
    <ligand>
        <name>8-oxo-dGTP</name>
        <dbReference type="ChEBI" id="CHEBI:77896"/>
    </ligand>
</feature>
<evidence type="ECO:0000259" key="19">
    <source>
        <dbReference type="PROSITE" id="PS51462"/>
    </source>
</evidence>
<dbReference type="CDD" id="cd03425">
    <property type="entry name" value="NUDIX_MutT_NudA_like"/>
    <property type="match status" value="1"/>
</dbReference>
<dbReference type="GO" id="GO:0046872">
    <property type="term" value="F:metal ion binding"/>
    <property type="evidence" value="ECO:0007669"/>
    <property type="project" value="UniProtKB-KW"/>
</dbReference>
<dbReference type="PROSITE" id="PS00893">
    <property type="entry name" value="NUDIX_BOX"/>
    <property type="match status" value="1"/>
</dbReference>
<dbReference type="GO" id="GO:0006281">
    <property type="term" value="P:DNA repair"/>
    <property type="evidence" value="ECO:0007669"/>
    <property type="project" value="UniProtKB-KW"/>
</dbReference>
<dbReference type="GO" id="GO:0006260">
    <property type="term" value="P:DNA replication"/>
    <property type="evidence" value="ECO:0007669"/>
    <property type="project" value="UniProtKB-KW"/>
</dbReference>
<evidence type="ECO:0000256" key="2">
    <source>
        <dbReference type="ARBA" id="ARBA00005582"/>
    </source>
</evidence>
<dbReference type="EMBL" id="LNYH01000093">
    <property type="protein sequence ID" value="KTD21466.1"/>
    <property type="molecule type" value="Genomic_DNA"/>
</dbReference>
<dbReference type="InterPro" id="IPR047127">
    <property type="entry name" value="MutT-like"/>
</dbReference>
<dbReference type="InterPro" id="IPR029119">
    <property type="entry name" value="MutY_C"/>
</dbReference>
<dbReference type="InterPro" id="IPR020084">
    <property type="entry name" value="NUDIX_hydrolase_CS"/>
</dbReference>
<dbReference type="PANTHER" id="PTHR47707:SF1">
    <property type="entry name" value="NUDIX HYDROLASE FAMILY PROTEIN"/>
    <property type="match status" value="1"/>
</dbReference>
<protein>
    <recommendedName>
        <fullName evidence="13">8-oxo-dGTP diphosphatase</fullName>
        <ecNumber evidence="12">3.6.1.55</ecNumber>
    </recommendedName>
    <alternativeName>
        <fullName evidence="16">7,8-dihydro-8-oxoguanine-triphosphatase</fullName>
    </alternativeName>
    <alternativeName>
        <fullName evidence="15">Mutator protein MutT</fullName>
    </alternativeName>
    <alternativeName>
        <fullName evidence="14">dGTP pyrophosphohydrolase</fullName>
    </alternativeName>
</protein>
<dbReference type="STRING" id="454.Lisr_1575"/>
<dbReference type="GO" id="GO:0044715">
    <property type="term" value="F:8-oxo-dGDP phosphatase activity"/>
    <property type="evidence" value="ECO:0007669"/>
    <property type="project" value="TreeGrafter"/>
</dbReference>
<dbReference type="AlphaFoldDB" id="A0A0W0VN15"/>
<dbReference type="SUPFAM" id="SSF55811">
    <property type="entry name" value="Nudix"/>
    <property type="match status" value="1"/>
</dbReference>
<feature type="domain" description="Nudix hydrolase" evidence="19">
    <location>
        <begin position="1"/>
        <end position="127"/>
    </location>
</feature>
<feature type="binding site" evidence="18">
    <location>
        <position position="34"/>
    </location>
    <ligand>
        <name>Mg(2+)</name>
        <dbReference type="ChEBI" id="CHEBI:18420"/>
    </ligand>
</feature>
<dbReference type="Proteomes" id="UP000295517">
    <property type="component" value="Chromosome"/>
</dbReference>
<dbReference type="EC" id="3.6.1.55" evidence="12"/>
<keyword evidence="9" id="KW-0234">DNA repair</keyword>
<feature type="binding site" evidence="18">
    <location>
        <position position="54"/>
    </location>
    <ligand>
        <name>Mg(2+)</name>
        <dbReference type="ChEBI" id="CHEBI:18420"/>
    </ligand>
</feature>
<dbReference type="PROSITE" id="PS51462">
    <property type="entry name" value="NUDIX"/>
    <property type="match status" value="1"/>
</dbReference>
<comment type="similarity">
    <text evidence="2">Belongs to the Nudix hydrolase family.</text>
</comment>
<dbReference type="InterPro" id="IPR015797">
    <property type="entry name" value="NUDIX_hydrolase-like_dom_sf"/>
</dbReference>
<dbReference type="PANTHER" id="PTHR47707">
    <property type="entry name" value="8-OXO-DGTP DIPHOSPHATASE"/>
    <property type="match status" value="1"/>
</dbReference>
<dbReference type="PRINTS" id="PR00502">
    <property type="entry name" value="NUDIXFAMILY"/>
</dbReference>
<dbReference type="InterPro" id="IPR000086">
    <property type="entry name" value="NUDIX_hydrolase_dom"/>
</dbReference>
<reference evidence="21 23" key="2">
    <citation type="submission" date="2019-03" db="EMBL/GenBank/DDBJ databases">
        <title>Diverse conjugative elements silence natural transformation in Legionella species.</title>
        <authorList>
            <person name="Durieux I."/>
            <person name="Ginevra C."/>
            <person name="Attaiech L."/>
            <person name="Picq K."/>
            <person name="Juan P.A."/>
            <person name="Jarraud S."/>
            <person name="Charpentier X."/>
        </authorList>
    </citation>
    <scope>NUCLEOTIDE SEQUENCE [LARGE SCALE GENOMIC DNA]</scope>
    <source>
        <strain evidence="21 23">HL-0427-4011</strain>
    </source>
</reference>
<proteinExistence type="inferred from homology"/>
<dbReference type="Pfam" id="PF14815">
    <property type="entry name" value="NUDIX_4"/>
    <property type="match status" value="1"/>
</dbReference>
<dbReference type="Gene3D" id="3.90.79.10">
    <property type="entry name" value="Nucleoside Triphosphate Pyrophosphohydrolase"/>
    <property type="match status" value="1"/>
</dbReference>
<keyword evidence="22" id="KW-1185">Reference proteome</keyword>
<keyword evidence="4" id="KW-0235">DNA replication</keyword>
<evidence type="ECO:0000256" key="4">
    <source>
        <dbReference type="ARBA" id="ARBA00022705"/>
    </source>
</evidence>
<keyword evidence="5 18" id="KW-0479">Metal-binding</keyword>
<keyword evidence="7 20" id="KW-0378">Hydrolase</keyword>
<evidence type="ECO:0000256" key="16">
    <source>
        <dbReference type="ARBA" id="ARBA00042798"/>
    </source>
</evidence>
<evidence type="ECO:0000256" key="5">
    <source>
        <dbReference type="ARBA" id="ARBA00022723"/>
    </source>
</evidence>
<dbReference type="Proteomes" id="UP000054761">
    <property type="component" value="Unassembled WGS sequence"/>
</dbReference>
<dbReference type="RefSeq" id="WP_058501927.1">
    <property type="nucleotide sequence ID" value="NZ_CAAAJA010000026.1"/>
</dbReference>
<evidence type="ECO:0000313" key="20">
    <source>
        <dbReference type="EMBL" id="KTD21466.1"/>
    </source>
</evidence>
<feature type="binding site" evidence="17">
    <location>
        <begin position="31"/>
        <end position="34"/>
    </location>
    <ligand>
        <name>8-oxo-dGTP</name>
        <dbReference type="ChEBI" id="CHEBI:77896"/>
    </ligand>
</feature>
<dbReference type="GO" id="GO:0044716">
    <property type="term" value="F:8-oxo-GDP phosphatase activity"/>
    <property type="evidence" value="ECO:0007669"/>
    <property type="project" value="TreeGrafter"/>
</dbReference>
<feature type="binding site" evidence="17">
    <location>
        <position position="20"/>
    </location>
    <ligand>
        <name>8-oxo-dGTP</name>
        <dbReference type="ChEBI" id="CHEBI:77896"/>
    </ligand>
</feature>
<dbReference type="GO" id="GO:0008413">
    <property type="term" value="F:8-oxo-7,8-dihydroguanosine triphosphate pyrophosphatase activity"/>
    <property type="evidence" value="ECO:0007669"/>
    <property type="project" value="InterPro"/>
</dbReference>